<evidence type="ECO:0000256" key="1">
    <source>
        <dbReference type="SAM" id="SignalP"/>
    </source>
</evidence>
<sequence length="831" mass="89750">MKRTSINARYFVLTTLASSILLSQNIYALQELPDSDLSLVNAQDGLYIQTEYKQMDFNQLYWQDKVGTPTGENILNAIANTVKIRKNDNYLGGSYQLGTNYKIQTGTTINGGNATAGLDFEVESMPSTISVQGFQVCNQTTSNCDPLIGNVAIQTDSPQYIHFQTKNGLFDPNSQSDLRLNLQNINMYFGLTNNTPNYYNQLILKNFNFNFLGKGVMYVDPTKGLMLQTNKVSATANATKSTAPSETYGYIDFTRAAMPNMNATQSANATYKNSSGIATSSGLNIELMTKKDAYVDPTNPVYALAAGNNETNAAKGLIRVGASGRMVNSYLQIRGIDAKGLDQTKNILGYATSADNGDPTTTIRSDGNDTVLGSSGIGVRLRGEFTSQGDAMLGANLGTAGEATTLEIGGAGANTFGFEFGKLSPLLSNSNERAYFDSGNVYLSLANTRHLLLPTNTVLNSARFGGSGGTLTTANDYKQQIAQGQTPNSLVVGIRSGEFQAVSKQGRFTSSTGVSTTNKIDAADGIGNKWGLGLPYYNLNSNIAVYSTKYTGKVYNLDNLTNVVTASNVTNMDRLGLAMGLSVQGRNADGTKTTSIMVVDADRNYYIGLRNIDMLLRGYGSMGFENGNVNVDLKNLLMVMAAEIAAGYLPSYVNPNLTEATGLNATSNIKNSFTSKDDILFGLKLKMLGDMNFSLVPNNEISNSNGNRLSIVGRYKLTDGTIQFSDPIQDSIIGFDRISGLMAFNNAIVVNKDSVGFNYSFDINPASDQTSTEREANVLRIRDINFYPPVDPPAGWNTSTMGTYNNRAQRLGEMVMTGGRISSEFTLKPRN</sequence>
<keyword evidence="3" id="KW-1185">Reference proteome</keyword>
<accession>A0ABN0JL41</accession>
<evidence type="ECO:0000313" key="2">
    <source>
        <dbReference type="EMBL" id="ENU26009.1"/>
    </source>
</evidence>
<comment type="caution">
    <text evidence="2">The sequence shown here is derived from an EMBL/GenBank/DDBJ whole genome shotgun (WGS) entry which is preliminary data.</text>
</comment>
<evidence type="ECO:0000313" key="3">
    <source>
        <dbReference type="Proteomes" id="UP000013190"/>
    </source>
</evidence>
<dbReference type="EMBL" id="APOJ01000029">
    <property type="protein sequence ID" value="ENU26009.1"/>
    <property type="molecule type" value="Genomic_DNA"/>
</dbReference>
<feature type="signal peptide" evidence="1">
    <location>
        <begin position="1"/>
        <end position="28"/>
    </location>
</feature>
<evidence type="ECO:0008006" key="4">
    <source>
        <dbReference type="Google" id="ProtNLM"/>
    </source>
</evidence>
<dbReference type="Proteomes" id="UP000013190">
    <property type="component" value="Unassembled WGS sequence"/>
</dbReference>
<dbReference type="RefSeq" id="WP_004663679.1">
    <property type="nucleotide sequence ID" value="NZ_BMDV01000006.1"/>
</dbReference>
<dbReference type="GeneID" id="92836226"/>
<organism evidence="2 3">
    <name type="scientific">Acinetobacter modestus</name>
    <dbReference type="NCBI Taxonomy" id="1776740"/>
    <lineage>
        <taxon>Bacteria</taxon>
        <taxon>Pseudomonadati</taxon>
        <taxon>Pseudomonadota</taxon>
        <taxon>Gammaproteobacteria</taxon>
        <taxon>Moraxellales</taxon>
        <taxon>Moraxellaceae</taxon>
        <taxon>Acinetobacter</taxon>
    </lineage>
</organism>
<protein>
    <recommendedName>
        <fullName evidence="4">Heme utilization protein</fullName>
    </recommendedName>
</protein>
<proteinExistence type="predicted"/>
<name>A0ABN0JL41_9GAMM</name>
<keyword evidence="1" id="KW-0732">Signal</keyword>
<gene>
    <name evidence="2" type="ORF">F992_02878</name>
</gene>
<reference evidence="3" key="1">
    <citation type="submission" date="2013-02" db="EMBL/GenBank/DDBJ databases">
        <title>The Genome Sequence of Acinetobacter sp. NIPH 236.</title>
        <authorList>
            <consortium name="The Broad Institute Genome Sequencing Platform"/>
            <consortium name="The Broad Institute Genome Sequencing Center for Infectious Disease"/>
            <person name="Cerqueira G."/>
            <person name="Feldgarden M."/>
            <person name="Courvalin P."/>
            <person name="Perichon B."/>
            <person name="Grillot-Courvalin C."/>
            <person name="Clermont D."/>
            <person name="Rocha E."/>
            <person name="Yoon E.-J."/>
            <person name="Nemec A."/>
            <person name="Walker B."/>
            <person name="Young S.K."/>
            <person name="Zeng Q."/>
            <person name="Gargeya S."/>
            <person name="Fitzgerald M."/>
            <person name="Haas B."/>
            <person name="Abouelleil A."/>
            <person name="Alvarado L."/>
            <person name="Arachchi H.M."/>
            <person name="Berlin A.M."/>
            <person name="Chapman S.B."/>
            <person name="Dewar J."/>
            <person name="Goldberg J."/>
            <person name="Griggs A."/>
            <person name="Gujja S."/>
            <person name="Hansen M."/>
            <person name="Howarth C."/>
            <person name="Imamovic A."/>
            <person name="Larimer J."/>
            <person name="McCowan C."/>
            <person name="Murphy C."/>
            <person name="Neiman D."/>
            <person name="Pearson M."/>
            <person name="Priest M."/>
            <person name="Roberts A."/>
            <person name="Saif S."/>
            <person name="Shea T."/>
            <person name="Sisk P."/>
            <person name="Sykes S."/>
            <person name="Wortman J."/>
            <person name="Nusbaum C."/>
            <person name="Birren B."/>
        </authorList>
    </citation>
    <scope>NUCLEOTIDE SEQUENCE [LARGE SCALE GENOMIC DNA]</scope>
    <source>
        <strain evidence="3">NIPH 236</strain>
    </source>
</reference>
<reference evidence="2 3" key="2">
    <citation type="journal article" date="2016" name="Int. J. Syst. Evol. Microbiol.">
        <title>Taxonomy of haemolytic and/or proteolytic strains of the genus Acinetobacter with the proposal of Acinetobacter courvalinii sp. nov. (genomic species 14 sensu Bouvet &amp; Jeanjean), Acinetobacter dispersus sp. nov. (genomic species 17), Acinetobacter modestus sp. nov., Acinetobacter proteolyticus sp. nov. and Acinetobacter vivianii sp. nov.</title>
        <authorList>
            <person name="Nemec A."/>
            <person name="Radolfova-Krizova L."/>
            <person name="Maixnerova M."/>
            <person name="Vrestiakova E."/>
            <person name="Jezek P."/>
            <person name="Sedo O."/>
        </authorList>
    </citation>
    <scope>NUCLEOTIDE SEQUENCE [LARGE SCALE GENOMIC DNA]</scope>
    <source>
        <strain evidence="2 3">NIPH 236</strain>
    </source>
</reference>
<feature type="chain" id="PRO_5045195317" description="Heme utilization protein" evidence="1">
    <location>
        <begin position="29"/>
        <end position="831"/>
    </location>
</feature>